<name>A0A8K0PH37_9PEZI</name>
<dbReference type="InterPro" id="IPR055066">
    <property type="entry name" value="AASDHPPT_N"/>
</dbReference>
<dbReference type="EMBL" id="JAESVG020000008">
    <property type="protein sequence ID" value="KAG8625184.1"/>
    <property type="molecule type" value="Genomic_DNA"/>
</dbReference>
<evidence type="ECO:0000259" key="3">
    <source>
        <dbReference type="Pfam" id="PF22624"/>
    </source>
</evidence>
<reference evidence="4" key="1">
    <citation type="submission" date="2021-07" db="EMBL/GenBank/DDBJ databases">
        <title>Elsinoe batatas strain:CRI-CJ2 Genome sequencing and assembly.</title>
        <authorList>
            <person name="Huang L."/>
        </authorList>
    </citation>
    <scope>NUCLEOTIDE SEQUENCE</scope>
    <source>
        <strain evidence="4">CRI-CJ2</strain>
    </source>
</reference>
<gene>
    <name evidence="4" type="ORF">KVT40_006935</name>
</gene>
<dbReference type="PANTHER" id="PTHR12215">
    <property type="entry name" value="PHOSPHOPANTETHEINE TRANSFERASE"/>
    <property type="match status" value="1"/>
</dbReference>
<sequence>MTSPPSPGKFTLWLLDTRSLWPGTSIKIAAARPLSLLPTADQVPILRKHHIADARMSLASALLKRLYISSVLSIPFSTTAIARRHNPQHGKPAALLPCGAFADFDFNVSHQAGIVTLIGYAPVDAGAALAPGQDPKVLVGTDVTLPGERDDYRTVDAEGVDGFVEIFAEVFSDAERFDMAFSVDYVTLLDGRVVEGGNLGRADRIVTRGEEVVVRLDDGRGGVEEVKFDSELITEAKLRRFYAFFAYKEAYIKLAGEALLAGWLKELEFRGVRSPRSGTPARCATEGMWGGREEGVEVWLKGERARDTQMDLRAYDEGFMIASAIKGDADVRLNDYDIKVLHIDEVLESIRTRM</sequence>
<dbReference type="PANTHER" id="PTHR12215:SF10">
    <property type="entry name" value="L-AMINOADIPATE-SEMIALDEHYDE DEHYDROGENASE-PHOSPHOPANTETHEINYL TRANSFERASE"/>
    <property type="match status" value="1"/>
</dbReference>
<keyword evidence="2" id="KW-0808">Transferase</keyword>
<dbReference type="GO" id="GO:0005829">
    <property type="term" value="C:cytosol"/>
    <property type="evidence" value="ECO:0007669"/>
    <property type="project" value="TreeGrafter"/>
</dbReference>
<dbReference type="SUPFAM" id="SSF56214">
    <property type="entry name" value="4'-phosphopantetheinyl transferase"/>
    <property type="match status" value="2"/>
</dbReference>
<dbReference type="Pfam" id="PF22624">
    <property type="entry name" value="AASDHPPT_N"/>
    <property type="match status" value="1"/>
</dbReference>
<evidence type="ECO:0000313" key="4">
    <source>
        <dbReference type="EMBL" id="KAG8625184.1"/>
    </source>
</evidence>
<keyword evidence="5" id="KW-1185">Reference proteome</keyword>
<evidence type="ECO:0000256" key="1">
    <source>
        <dbReference type="ARBA" id="ARBA00013172"/>
    </source>
</evidence>
<feature type="domain" description="4'-phosphopantetheinyl transferase N-terminal" evidence="3">
    <location>
        <begin position="34"/>
        <end position="119"/>
    </location>
</feature>
<proteinExistence type="predicted"/>
<dbReference type="OrthoDB" id="26719at2759"/>
<organism evidence="4 5">
    <name type="scientific">Elsinoe batatas</name>
    <dbReference type="NCBI Taxonomy" id="2601811"/>
    <lineage>
        <taxon>Eukaryota</taxon>
        <taxon>Fungi</taxon>
        <taxon>Dikarya</taxon>
        <taxon>Ascomycota</taxon>
        <taxon>Pezizomycotina</taxon>
        <taxon>Dothideomycetes</taxon>
        <taxon>Dothideomycetidae</taxon>
        <taxon>Myriangiales</taxon>
        <taxon>Elsinoaceae</taxon>
        <taxon>Elsinoe</taxon>
    </lineage>
</organism>
<dbReference type="InterPro" id="IPR037143">
    <property type="entry name" value="4-PPantetheinyl_Trfase_dom_sf"/>
</dbReference>
<dbReference type="GO" id="GO:0019878">
    <property type="term" value="P:lysine biosynthetic process via aminoadipic acid"/>
    <property type="evidence" value="ECO:0007669"/>
    <property type="project" value="TreeGrafter"/>
</dbReference>
<dbReference type="EC" id="2.7.8.7" evidence="1"/>
<dbReference type="AlphaFoldDB" id="A0A8K0PH37"/>
<evidence type="ECO:0000313" key="5">
    <source>
        <dbReference type="Proteomes" id="UP000809789"/>
    </source>
</evidence>
<dbReference type="GO" id="GO:0008897">
    <property type="term" value="F:holo-[acyl-carrier-protein] synthase activity"/>
    <property type="evidence" value="ECO:0007669"/>
    <property type="project" value="UniProtKB-EC"/>
</dbReference>
<dbReference type="InterPro" id="IPR050559">
    <property type="entry name" value="P-Pant_transferase_sf"/>
</dbReference>
<dbReference type="GO" id="GO:0000287">
    <property type="term" value="F:magnesium ion binding"/>
    <property type="evidence" value="ECO:0007669"/>
    <property type="project" value="InterPro"/>
</dbReference>
<accession>A0A8K0PH37</accession>
<evidence type="ECO:0000256" key="2">
    <source>
        <dbReference type="ARBA" id="ARBA00022679"/>
    </source>
</evidence>
<comment type="caution">
    <text evidence="4">The sequence shown here is derived from an EMBL/GenBank/DDBJ whole genome shotgun (WGS) entry which is preliminary data.</text>
</comment>
<protein>
    <recommendedName>
        <fullName evidence="1">holo-[acyl-carrier-protein] synthase</fullName>
        <ecNumber evidence="1">2.7.8.7</ecNumber>
    </recommendedName>
</protein>
<dbReference type="Gene3D" id="3.90.470.20">
    <property type="entry name" value="4'-phosphopantetheinyl transferase domain"/>
    <property type="match status" value="2"/>
</dbReference>
<dbReference type="Proteomes" id="UP000809789">
    <property type="component" value="Unassembled WGS sequence"/>
</dbReference>